<sequence>MGALCSHPRVDARASSIIYFMKKVNFTPQVWPLNR</sequence>
<protein>
    <submittedName>
        <fullName evidence="1">Uncharacterized protein</fullName>
    </submittedName>
</protein>
<accession>A0A0A9FCX5</accession>
<reference evidence="1" key="2">
    <citation type="journal article" date="2015" name="Data Brief">
        <title>Shoot transcriptome of the giant reed, Arundo donax.</title>
        <authorList>
            <person name="Barrero R.A."/>
            <person name="Guerrero F.D."/>
            <person name="Moolhuijzen P."/>
            <person name="Goolsby J.A."/>
            <person name="Tidwell J."/>
            <person name="Bellgard S.E."/>
            <person name="Bellgard M.I."/>
        </authorList>
    </citation>
    <scope>NUCLEOTIDE SEQUENCE</scope>
    <source>
        <tissue evidence="1">Shoot tissue taken approximately 20 cm above the soil surface</tissue>
    </source>
</reference>
<dbReference type="AlphaFoldDB" id="A0A0A9FCX5"/>
<name>A0A0A9FCX5_ARUDO</name>
<organism evidence="1">
    <name type="scientific">Arundo donax</name>
    <name type="common">Giant reed</name>
    <name type="synonym">Donax arundinaceus</name>
    <dbReference type="NCBI Taxonomy" id="35708"/>
    <lineage>
        <taxon>Eukaryota</taxon>
        <taxon>Viridiplantae</taxon>
        <taxon>Streptophyta</taxon>
        <taxon>Embryophyta</taxon>
        <taxon>Tracheophyta</taxon>
        <taxon>Spermatophyta</taxon>
        <taxon>Magnoliopsida</taxon>
        <taxon>Liliopsida</taxon>
        <taxon>Poales</taxon>
        <taxon>Poaceae</taxon>
        <taxon>PACMAD clade</taxon>
        <taxon>Arundinoideae</taxon>
        <taxon>Arundineae</taxon>
        <taxon>Arundo</taxon>
    </lineage>
</organism>
<reference evidence="1" key="1">
    <citation type="submission" date="2014-09" db="EMBL/GenBank/DDBJ databases">
        <authorList>
            <person name="Magalhaes I.L.F."/>
            <person name="Oliveira U."/>
            <person name="Santos F.R."/>
            <person name="Vidigal T.H.D.A."/>
            <person name="Brescovit A.D."/>
            <person name="Santos A.J."/>
        </authorList>
    </citation>
    <scope>NUCLEOTIDE SEQUENCE</scope>
    <source>
        <tissue evidence="1">Shoot tissue taken approximately 20 cm above the soil surface</tissue>
    </source>
</reference>
<proteinExistence type="predicted"/>
<evidence type="ECO:0000313" key="1">
    <source>
        <dbReference type="EMBL" id="JAE09064.1"/>
    </source>
</evidence>
<dbReference type="EMBL" id="GBRH01188832">
    <property type="protein sequence ID" value="JAE09064.1"/>
    <property type="molecule type" value="Transcribed_RNA"/>
</dbReference>